<dbReference type="AlphaFoldDB" id="A0A235EVP4"/>
<dbReference type="PANTHER" id="PTHR23506:SF23">
    <property type="entry name" value="GH10249P"/>
    <property type="match status" value="1"/>
</dbReference>
<dbReference type="GO" id="GO:0016020">
    <property type="term" value="C:membrane"/>
    <property type="evidence" value="ECO:0007669"/>
    <property type="project" value="UniProtKB-SubCell"/>
</dbReference>
<protein>
    <submittedName>
        <fullName evidence="8">MFS transporter</fullName>
    </submittedName>
</protein>
<feature type="transmembrane region" description="Helical" evidence="6">
    <location>
        <begin position="51"/>
        <end position="71"/>
    </location>
</feature>
<evidence type="ECO:0000256" key="2">
    <source>
        <dbReference type="ARBA" id="ARBA00022448"/>
    </source>
</evidence>
<evidence type="ECO:0000256" key="1">
    <source>
        <dbReference type="ARBA" id="ARBA00004141"/>
    </source>
</evidence>
<feature type="transmembrane region" description="Helical" evidence="6">
    <location>
        <begin position="12"/>
        <end position="31"/>
    </location>
</feature>
<dbReference type="PROSITE" id="PS00216">
    <property type="entry name" value="SUGAR_TRANSPORT_1"/>
    <property type="match status" value="1"/>
</dbReference>
<feature type="transmembrane region" description="Helical" evidence="6">
    <location>
        <begin position="219"/>
        <end position="247"/>
    </location>
</feature>
<evidence type="ECO:0000313" key="9">
    <source>
        <dbReference type="Proteomes" id="UP000215181"/>
    </source>
</evidence>
<reference evidence="8 9" key="1">
    <citation type="submission" date="2017-07" db="EMBL/GenBank/DDBJ databases">
        <title>Thauera sp. KNDSS-Mac4 genome sequence and assembly.</title>
        <authorList>
            <person name="Mayilraj S."/>
        </authorList>
    </citation>
    <scope>NUCLEOTIDE SEQUENCE [LARGE SCALE GENOMIC DNA]</scope>
    <source>
        <strain evidence="8 9">KNDSS-Mac4</strain>
    </source>
</reference>
<dbReference type="Proteomes" id="UP000215181">
    <property type="component" value="Unassembled WGS sequence"/>
</dbReference>
<comment type="caution">
    <text evidence="8">The sequence shown here is derived from an EMBL/GenBank/DDBJ whole genome shotgun (WGS) entry which is preliminary data.</text>
</comment>
<dbReference type="InterPro" id="IPR050930">
    <property type="entry name" value="MFS_Vesicular_Transporter"/>
</dbReference>
<keyword evidence="2" id="KW-0813">Transport</keyword>
<dbReference type="EMBL" id="NOIH01000015">
    <property type="protein sequence ID" value="OYD53122.1"/>
    <property type="molecule type" value="Genomic_DNA"/>
</dbReference>
<organism evidence="8 9">
    <name type="scientific">Thauera propionica</name>
    <dbReference type="NCBI Taxonomy" id="2019431"/>
    <lineage>
        <taxon>Bacteria</taxon>
        <taxon>Pseudomonadati</taxon>
        <taxon>Pseudomonadota</taxon>
        <taxon>Betaproteobacteria</taxon>
        <taxon>Rhodocyclales</taxon>
        <taxon>Zoogloeaceae</taxon>
        <taxon>Thauera</taxon>
    </lineage>
</organism>
<feature type="transmembrane region" description="Helical" evidence="6">
    <location>
        <begin position="147"/>
        <end position="168"/>
    </location>
</feature>
<feature type="transmembrane region" description="Helical" evidence="6">
    <location>
        <begin position="344"/>
        <end position="368"/>
    </location>
</feature>
<comment type="subcellular location">
    <subcellularLocation>
        <location evidence="1">Membrane</location>
        <topology evidence="1">Multi-pass membrane protein</topology>
    </subcellularLocation>
</comment>
<name>A0A235EVP4_9RHOO</name>
<evidence type="ECO:0000256" key="6">
    <source>
        <dbReference type="SAM" id="Phobius"/>
    </source>
</evidence>
<keyword evidence="5 6" id="KW-0472">Membrane</keyword>
<dbReference type="InterPro" id="IPR020846">
    <property type="entry name" value="MFS_dom"/>
</dbReference>
<gene>
    <name evidence="8" type="ORF">CGK74_12890</name>
</gene>
<accession>A0A235EVP4</accession>
<feature type="domain" description="Major facilitator superfamily (MFS) profile" evidence="7">
    <location>
        <begin position="1"/>
        <end position="403"/>
    </location>
</feature>
<feature type="transmembrane region" description="Helical" evidence="6">
    <location>
        <begin position="253"/>
        <end position="272"/>
    </location>
</feature>
<keyword evidence="9" id="KW-1185">Reference proteome</keyword>
<dbReference type="OrthoDB" id="8524807at2"/>
<evidence type="ECO:0000256" key="3">
    <source>
        <dbReference type="ARBA" id="ARBA00022692"/>
    </source>
</evidence>
<feature type="transmembrane region" description="Helical" evidence="6">
    <location>
        <begin position="310"/>
        <end position="332"/>
    </location>
</feature>
<evidence type="ECO:0000256" key="5">
    <source>
        <dbReference type="ARBA" id="ARBA00023136"/>
    </source>
</evidence>
<feature type="transmembrane region" description="Helical" evidence="6">
    <location>
        <begin position="284"/>
        <end position="304"/>
    </location>
</feature>
<dbReference type="Pfam" id="PF07690">
    <property type="entry name" value="MFS_1"/>
    <property type="match status" value="2"/>
</dbReference>
<sequence length="413" mass="42485">MAAPSIASDVFAPARSLAPLVLLFGLMLPVTGMVPVLSEFTAQRFPGLSQFASHFFMSINMIGALVGAPIAGLLSDRLGRRKALALAALTLNGLTLLGIAFAYRHIDSYAFLLTLRLVEGFAHMSALSLLMALGADHVGRGGLGGRMGAIGAAISLGVATGAPLGGVVGGIDPAWVPLGGGLLSLALAGLGAMLLCDATTARPRLAIGDILATLRTRRALAIPLAFSFADRLTVGFIVSTLSLYLGLTLGFDARAIGGAMAAFLIPFSLLTWPAGHLSRHWDPLLMMVAGSVLYGVFLGALAFVPPEWVVGTMAAGGVIAALMYAPSLVLAAHYGGEDCRASALAAFNMAGSLGFAAGPLISSLLLALYSQFSTSPHAPVFVTIGAIEVILALAVLFIARRGKLRVRPALESR</sequence>
<dbReference type="GO" id="GO:0022857">
    <property type="term" value="F:transmembrane transporter activity"/>
    <property type="evidence" value="ECO:0007669"/>
    <property type="project" value="InterPro"/>
</dbReference>
<keyword evidence="4 6" id="KW-1133">Transmembrane helix</keyword>
<proteinExistence type="predicted"/>
<feature type="transmembrane region" description="Helical" evidence="6">
    <location>
        <begin position="380"/>
        <end position="399"/>
    </location>
</feature>
<dbReference type="SUPFAM" id="SSF103473">
    <property type="entry name" value="MFS general substrate transporter"/>
    <property type="match status" value="1"/>
</dbReference>
<dbReference type="InterPro" id="IPR005829">
    <property type="entry name" value="Sugar_transporter_CS"/>
</dbReference>
<evidence type="ECO:0000313" key="8">
    <source>
        <dbReference type="EMBL" id="OYD53122.1"/>
    </source>
</evidence>
<dbReference type="PROSITE" id="PS50850">
    <property type="entry name" value="MFS"/>
    <property type="match status" value="1"/>
</dbReference>
<feature type="transmembrane region" description="Helical" evidence="6">
    <location>
        <begin position="83"/>
        <end position="103"/>
    </location>
</feature>
<evidence type="ECO:0000259" key="7">
    <source>
        <dbReference type="PROSITE" id="PS50850"/>
    </source>
</evidence>
<feature type="transmembrane region" description="Helical" evidence="6">
    <location>
        <begin position="174"/>
        <end position="198"/>
    </location>
</feature>
<dbReference type="PANTHER" id="PTHR23506">
    <property type="entry name" value="GH10249P"/>
    <property type="match status" value="1"/>
</dbReference>
<dbReference type="InterPro" id="IPR036259">
    <property type="entry name" value="MFS_trans_sf"/>
</dbReference>
<keyword evidence="3 6" id="KW-0812">Transmembrane</keyword>
<evidence type="ECO:0000256" key="4">
    <source>
        <dbReference type="ARBA" id="ARBA00022989"/>
    </source>
</evidence>
<feature type="transmembrane region" description="Helical" evidence="6">
    <location>
        <begin position="109"/>
        <end position="135"/>
    </location>
</feature>
<dbReference type="Gene3D" id="1.20.1250.20">
    <property type="entry name" value="MFS general substrate transporter like domains"/>
    <property type="match status" value="2"/>
</dbReference>
<dbReference type="RefSeq" id="WP_094268867.1">
    <property type="nucleotide sequence ID" value="NZ_NOIH01000015.1"/>
</dbReference>
<dbReference type="InterPro" id="IPR011701">
    <property type="entry name" value="MFS"/>
</dbReference>